<accession>A0A397III8</accession>
<dbReference type="EMBL" id="PQFF01000197">
    <property type="protein sequence ID" value="RHZ75665.1"/>
    <property type="molecule type" value="Genomic_DNA"/>
</dbReference>
<organism evidence="2 3">
    <name type="scientific">Diversispora epigaea</name>
    <dbReference type="NCBI Taxonomy" id="1348612"/>
    <lineage>
        <taxon>Eukaryota</taxon>
        <taxon>Fungi</taxon>
        <taxon>Fungi incertae sedis</taxon>
        <taxon>Mucoromycota</taxon>
        <taxon>Glomeromycotina</taxon>
        <taxon>Glomeromycetes</taxon>
        <taxon>Diversisporales</taxon>
        <taxon>Diversisporaceae</taxon>
        <taxon>Diversispora</taxon>
    </lineage>
</organism>
<keyword evidence="3" id="KW-1185">Reference proteome</keyword>
<keyword evidence="1" id="KW-1133">Transmembrane helix</keyword>
<proteinExistence type="predicted"/>
<evidence type="ECO:0000256" key="1">
    <source>
        <dbReference type="SAM" id="Phobius"/>
    </source>
</evidence>
<keyword evidence="1" id="KW-0472">Membrane</keyword>
<keyword evidence="1" id="KW-0812">Transmembrane</keyword>
<sequence length="121" mass="14338">MEMIFSVIPENTIIYVIIAIIFIYLRKTASPIPAKIIQKFWRRFQEKEPSNVRLAWDSLPNDNTPDDKKFLGSTSRKVKNSTSLDQFNLRKAEQVAMYRCNPSMLSFILNEEYEEYYIPYD</sequence>
<name>A0A397III8_9GLOM</name>
<evidence type="ECO:0000313" key="2">
    <source>
        <dbReference type="EMBL" id="RHZ75665.1"/>
    </source>
</evidence>
<protein>
    <submittedName>
        <fullName evidence="2">Uncharacterized protein</fullName>
    </submittedName>
</protein>
<reference evidence="2 3" key="1">
    <citation type="submission" date="2018-08" db="EMBL/GenBank/DDBJ databases">
        <title>Genome and evolution of the arbuscular mycorrhizal fungus Diversispora epigaea (formerly Glomus versiforme) and its bacterial endosymbionts.</title>
        <authorList>
            <person name="Sun X."/>
            <person name="Fei Z."/>
            <person name="Harrison M."/>
        </authorList>
    </citation>
    <scope>NUCLEOTIDE SEQUENCE [LARGE SCALE GENOMIC DNA]</scope>
    <source>
        <strain evidence="2 3">IT104</strain>
    </source>
</reference>
<feature type="transmembrane region" description="Helical" evidence="1">
    <location>
        <begin position="6"/>
        <end position="25"/>
    </location>
</feature>
<gene>
    <name evidence="2" type="ORF">Glove_212g179</name>
</gene>
<evidence type="ECO:0000313" key="3">
    <source>
        <dbReference type="Proteomes" id="UP000266861"/>
    </source>
</evidence>
<comment type="caution">
    <text evidence="2">The sequence shown here is derived from an EMBL/GenBank/DDBJ whole genome shotgun (WGS) entry which is preliminary data.</text>
</comment>
<dbReference type="Proteomes" id="UP000266861">
    <property type="component" value="Unassembled WGS sequence"/>
</dbReference>
<dbReference type="AlphaFoldDB" id="A0A397III8"/>
<dbReference type="OrthoDB" id="2443106at2759"/>